<feature type="non-terminal residue" evidence="4">
    <location>
        <position position="1"/>
    </location>
</feature>
<evidence type="ECO:0000313" key="5">
    <source>
        <dbReference type="Proteomes" id="UP000765509"/>
    </source>
</evidence>
<organism evidence="4 5">
    <name type="scientific">Austropuccinia psidii MF-1</name>
    <dbReference type="NCBI Taxonomy" id="1389203"/>
    <lineage>
        <taxon>Eukaryota</taxon>
        <taxon>Fungi</taxon>
        <taxon>Dikarya</taxon>
        <taxon>Basidiomycota</taxon>
        <taxon>Pucciniomycotina</taxon>
        <taxon>Pucciniomycetes</taxon>
        <taxon>Pucciniales</taxon>
        <taxon>Sphaerophragmiaceae</taxon>
        <taxon>Austropuccinia</taxon>
    </lineage>
</organism>
<evidence type="ECO:0000256" key="1">
    <source>
        <dbReference type="PROSITE-ProRule" id="PRU00047"/>
    </source>
</evidence>
<keyword evidence="1" id="KW-0862">Zinc</keyword>
<accession>A0A9Q3JFR7</accession>
<dbReference type="GO" id="GO:0008270">
    <property type="term" value="F:zinc ion binding"/>
    <property type="evidence" value="ECO:0007669"/>
    <property type="project" value="UniProtKB-KW"/>
</dbReference>
<dbReference type="GO" id="GO:0003676">
    <property type="term" value="F:nucleic acid binding"/>
    <property type="evidence" value="ECO:0007669"/>
    <property type="project" value="InterPro"/>
</dbReference>
<feature type="compositionally biased region" description="Acidic residues" evidence="2">
    <location>
        <begin position="326"/>
        <end position="345"/>
    </location>
</feature>
<dbReference type="SMART" id="SM00343">
    <property type="entry name" value="ZnF_C2HC"/>
    <property type="match status" value="1"/>
</dbReference>
<gene>
    <name evidence="4" type="ORF">O181_100671</name>
</gene>
<comment type="caution">
    <text evidence="4">The sequence shown here is derived from an EMBL/GenBank/DDBJ whole genome shotgun (WGS) entry which is preliminary data.</text>
</comment>
<reference evidence="4" key="1">
    <citation type="submission" date="2021-03" db="EMBL/GenBank/DDBJ databases">
        <title>Draft genome sequence of rust myrtle Austropuccinia psidii MF-1, a brazilian biotype.</title>
        <authorList>
            <person name="Quecine M.C."/>
            <person name="Pachon D.M.R."/>
            <person name="Bonatelli M.L."/>
            <person name="Correr F.H."/>
            <person name="Franceschini L.M."/>
            <person name="Leite T.F."/>
            <person name="Margarido G.R.A."/>
            <person name="Almeida C.A."/>
            <person name="Ferrarezi J.A."/>
            <person name="Labate C.A."/>
        </authorList>
    </citation>
    <scope>NUCLEOTIDE SEQUENCE</scope>
    <source>
        <strain evidence="4">MF-1</strain>
    </source>
</reference>
<dbReference type="InterPro" id="IPR001878">
    <property type="entry name" value="Znf_CCHC"/>
</dbReference>
<feature type="domain" description="CCHC-type" evidence="3">
    <location>
        <begin position="292"/>
        <end position="307"/>
    </location>
</feature>
<dbReference type="OrthoDB" id="2507294at2759"/>
<dbReference type="PROSITE" id="PS50158">
    <property type="entry name" value="ZF_CCHC"/>
    <property type="match status" value="1"/>
</dbReference>
<feature type="region of interest" description="Disordered" evidence="2">
    <location>
        <begin position="318"/>
        <end position="346"/>
    </location>
</feature>
<keyword evidence="5" id="KW-1185">Reference proteome</keyword>
<dbReference type="Gene3D" id="2.40.70.10">
    <property type="entry name" value="Acid Proteases"/>
    <property type="match status" value="1"/>
</dbReference>
<evidence type="ECO:0000313" key="4">
    <source>
        <dbReference type="EMBL" id="MBW0560956.1"/>
    </source>
</evidence>
<dbReference type="EMBL" id="AVOT02070314">
    <property type="protein sequence ID" value="MBW0560956.1"/>
    <property type="molecule type" value="Genomic_DNA"/>
</dbReference>
<dbReference type="InterPro" id="IPR021109">
    <property type="entry name" value="Peptidase_aspartic_dom_sf"/>
</dbReference>
<dbReference type="Proteomes" id="UP000765509">
    <property type="component" value="Unassembled WGS sequence"/>
</dbReference>
<proteinExistence type="predicted"/>
<keyword evidence="1" id="KW-0863">Zinc-finger</keyword>
<name>A0A9Q3JFR7_9BASI</name>
<keyword evidence="1" id="KW-0479">Metal-binding</keyword>
<dbReference type="AlphaFoldDB" id="A0A9Q3JFR7"/>
<evidence type="ECO:0000256" key="2">
    <source>
        <dbReference type="SAM" id="MobiDB-lite"/>
    </source>
</evidence>
<evidence type="ECO:0000259" key="3">
    <source>
        <dbReference type="PROSITE" id="PS50158"/>
    </source>
</evidence>
<sequence>MHLKNDIQSEIRLITEKMDKINEASSNIPKLSTPFSHIRIPAKPKEELTNQFITDLSHQDNNQFLMKEALQLKEWPTFTGEGEYDHMSFMKTIDMLQEYYVLPDELITARLHSLFEKSAKRWYYGIRQTSGKNTWSWWKQEIITKWANDAWRYKIENEFENSFFDPEKDKPLTWFLKQVERLNALYPERSQKMVHMQILNQCGGELEQALRSRCIEPCSTKGYINALEDIVTRPKIGRTWKKLDTKSPNKPFIKRDKLKEAFKPNISNNNEQRKCHKCGAFKPNISNNNEQRKCHKCGGIGHLANNCLKKAKINEIVETENHNDKEEESESEKETEESESSESDEINIINAQINNIDIIYEVLDVNSNLPQAGTSDTNLTNVQDAKIYRTKPAKGMGYTAGKSSISIVMVDNQEAKVNLDTGAYCNCVGKSYSKNIFSDWQERLMPIQVVKFSSANESMKPLGIIDLTLIFPHPSQCVRIKVEFVVMESCTSNHFILGNDYLSIYGIDISNQKDRYFTIEDNKRQKFGFLNNKKQIEVIKNEEKSPENKLFISEKLKEAEFNQELTEKMKEKLIDLLFKYKNAFETDKEPLGAIIRHEVDIILNVEQPYPPLLRRPAHPDSPRAREALEVHIKELMDLGVLRK</sequence>
<dbReference type="Gene3D" id="4.10.60.10">
    <property type="entry name" value="Zinc finger, CCHC-type"/>
    <property type="match status" value="1"/>
</dbReference>
<protein>
    <recommendedName>
        <fullName evidence="3">CCHC-type domain-containing protein</fullName>
    </recommendedName>
</protein>